<accession>A0AAV8YFT4</accession>
<sequence>MPQFLIEQATNIPLEFNRKPRSVNECKRWKATEFRQFFLYTGPVVLKSILSASRYSNFICLHVSITMLSRSNYKKYLEYSKNLLKYFIETFITLYGKEYTSHNIHNLIHLPADVNLFGPLD</sequence>
<proteinExistence type="predicted"/>
<keyword evidence="2" id="KW-1185">Reference proteome</keyword>
<dbReference type="PANTHER" id="PTHR33053">
    <property type="entry name" value="PROTEIN, PUTATIVE-RELATED"/>
    <property type="match status" value="1"/>
</dbReference>
<dbReference type="Proteomes" id="UP001162156">
    <property type="component" value="Unassembled WGS sequence"/>
</dbReference>
<evidence type="ECO:0000313" key="1">
    <source>
        <dbReference type="EMBL" id="KAJ8950037.1"/>
    </source>
</evidence>
<evidence type="ECO:0000313" key="2">
    <source>
        <dbReference type="Proteomes" id="UP001162156"/>
    </source>
</evidence>
<comment type="caution">
    <text evidence="1">The sequence shown here is derived from an EMBL/GenBank/DDBJ whole genome shotgun (WGS) entry which is preliminary data.</text>
</comment>
<organism evidence="1 2">
    <name type="scientific">Rhamnusium bicolor</name>
    <dbReference type="NCBI Taxonomy" id="1586634"/>
    <lineage>
        <taxon>Eukaryota</taxon>
        <taxon>Metazoa</taxon>
        <taxon>Ecdysozoa</taxon>
        <taxon>Arthropoda</taxon>
        <taxon>Hexapoda</taxon>
        <taxon>Insecta</taxon>
        <taxon>Pterygota</taxon>
        <taxon>Neoptera</taxon>
        <taxon>Endopterygota</taxon>
        <taxon>Coleoptera</taxon>
        <taxon>Polyphaga</taxon>
        <taxon>Cucujiformia</taxon>
        <taxon>Chrysomeloidea</taxon>
        <taxon>Cerambycidae</taxon>
        <taxon>Lepturinae</taxon>
        <taxon>Rhagiini</taxon>
        <taxon>Rhamnusium</taxon>
    </lineage>
</organism>
<dbReference type="EMBL" id="JANEYF010002187">
    <property type="protein sequence ID" value="KAJ8950037.1"/>
    <property type="molecule type" value="Genomic_DNA"/>
</dbReference>
<protein>
    <recommendedName>
        <fullName evidence="3">DUF4218 domain-containing protein</fullName>
    </recommendedName>
</protein>
<reference evidence="1" key="1">
    <citation type="journal article" date="2023" name="Insect Mol. Biol.">
        <title>Genome sequencing provides insights into the evolution of gene families encoding plant cell wall-degrading enzymes in longhorned beetles.</title>
        <authorList>
            <person name="Shin N.R."/>
            <person name="Okamura Y."/>
            <person name="Kirsch R."/>
            <person name="Pauchet Y."/>
        </authorList>
    </citation>
    <scope>NUCLEOTIDE SEQUENCE</scope>
    <source>
        <strain evidence="1">RBIC_L_NR</strain>
    </source>
</reference>
<dbReference type="AlphaFoldDB" id="A0AAV8YFT4"/>
<name>A0AAV8YFT4_9CUCU</name>
<gene>
    <name evidence="1" type="ORF">NQ314_008043</name>
</gene>
<evidence type="ECO:0008006" key="3">
    <source>
        <dbReference type="Google" id="ProtNLM"/>
    </source>
</evidence>